<dbReference type="RefSeq" id="WP_011025430.1">
    <property type="nucleotide sequence ID" value="NC_003869.1"/>
</dbReference>
<gene>
    <name evidence="1" type="ordered locus">TTE1072</name>
</gene>
<sequence length="51" mass="6136">MRSVIKIFYLQNLDADVDGKMLLNPFKMWYNKINSGKVDRNTQNLLYDRRV</sequence>
<accession>Q8RAW6</accession>
<evidence type="ECO:0000313" key="1">
    <source>
        <dbReference type="EMBL" id="AAM24319.1"/>
    </source>
</evidence>
<dbReference type="Proteomes" id="UP000000555">
    <property type="component" value="Chromosome"/>
</dbReference>
<dbReference type="STRING" id="273068.TTE1072"/>
<name>Q8RAW6_CALS4</name>
<evidence type="ECO:0000313" key="2">
    <source>
        <dbReference type="Proteomes" id="UP000000555"/>
    </source>
</evidence>
<dbReference type="EMBL" id="AE008691">
    <property type="protein sequence ID" value="AAM24319.1"/>
    <property type="molecule type" value="Genomic_DNA"/>
</dbReference>
<dbReference type="KEGG" id="tte:TTE1072"/>
<dbReference type="HOGENOM" id="CLU_3096728_0_0_9"/>
<protein>
    <submittedName>
        <fullName evidence="1">Uncharacterized protein</fullName>
    </submittedName>
</protein>
<proteinExistence type="predicted"/>
<reference evidence="1 2" key="1">
    <citation type="journal article" date="2002" name="Genome Res.">
        <title>A complete sequence of the T. tengcongensis genome.</title>
        <authorList>
            <person name="Bao Q."/>
            <person name="Tian Y."/>
            <person name="Li W."/>
            <person name="Xu Z."/>
            <person name="Xuan Z."/>
            <person name="Hu S."/>
            <person name="Dong W."/>
            <person name="Yang J."/>
            <person name="Chen Y."/>
            <person name="Xue Y."/>
            <person name="Xu Y."/>
            <person name="Lai X."/>
            <person name="Huang L."/>
            <person name="Dong X."/>
            <person name="Ma Y."/>
            <person name="Ling L."/>
            <person name="Tan H."/>
            <person name="Chen R."/>
            <person name="Wang J."/>
            <person name="Yu J."/>
            <person name="Yang H."/>
        </authorList>
    </citation>
    <scope>NUCLEOTIDE SEQUENCE [LARGE SCALE GENOMIC DNA]</scope>
    <source>
        <strain evidence="2">DSM 15242 / JCM 11007 / NBRC 100824 / MB4</strain>
    </source>
</reference>
<keyword evidence="2" id="KW-1185">Reference proteome</keyword>
<dbReference type="AlphaFoldDB" id="Q8RAW6"/>
<organism evidence="1 2">
    <name type="scientific">Caldanaerobacter subterraneus subsp. tengcongensis (strain DSM 15242 / JCM 11007 / NBRC 100824 / MB4)</name>
    <name type="common">Thermoanaerobacter tengcongensis</name>
    <dbReference type="NCBI Taxonomy" id="273068"/>
    <lineage>
        <taxon>Bacteria</taxon>
        <taxon>Bacillati</taxon>
        <taxon>Bacillota</taxon>
        <taxon>Clostridia</taxon>
        <taxon>Thermoanaerobacterales</taxon>
        <taxon>Thermoanaerobacteraceae</taxon>
        <taxon>Caldanaerobacter</taxon>
    </lineage>
</organism>